<keyword evidence="3" id="KW-0813">Transport</keyword>
<gene>
    <name evidence="13" type="ORF">AKAME5_000457400</name>
</gene>
<comment type="caution">
    <text evidence="13">The sequence shown here is derived from an EMBL/GenBank/DDBJ whole genome shotgun (WGS) entry which is preliminary data.</text>
</comment>
<evidence type="ECO:0000256" key="2">
    <source>
        <dbReference type="ARBA" id="ARBA00007087"/>
    </source>
</evidence>
<dbReference type="GO" id="GO:0072659">
    <property type="term" value="P:protein localization to plasma membrane"/>
    <property type="evidence" value="ECO:0007669"/>
    <property type="project" value="TreeGrafter"/>
</dbReference>
<dbReference type="Proteomes" id="UP001279410">
    <property type="component" value="Unassembled WGS sequence"/>
</dbReference>
<name>A0AAD3MBJ7_LATJO</name>
<dbReference type="GO" id="GO:0032870">
    <property type="term" value="P:cellular response to hormone stimulus"/>
    <property type="evidence" value="ECO:0007669"/>
    <property type="project" value="TreeGrafter"/>
</dbReference>
<comment type="similarity">
    <text evidence="2">Belongs to the RAMP family.</text>
</comment>
<dbReference type="GO" id="GO:0008277">
    <property type="term" value="P:regulation of G protein-coupled receptor signaling pathway"/>
    <property type="evidence" value="ECO:0007669"/>
    <property type="project" value="InterPro"/>
</dbReference>
<evidence type="ECO:0000256" key="1">
    <source>
        <dbReference type="ARBA" id="ARBA00004251"/>
    </source>
</evidence>
<feature type="non-terminal residue" evidence="13">
    <location>
        <position position="1"/>
    </location>
</feature>
<reference evidence="13" key="1">
    <citation type="submission" date="2022-08" db="EMBL/GenBank/DDBJ databases">
        <title>Genome sequencing of akame (Lates japonicus).</title>
        <authorList>
            <person name="Hashiguchi Y."/>
            <person name="Takahashi H."/>
        </authorList>
    </citation>
    <scope>NUCLEOTIDE SEQUENCE</scope>
    <source>
        <strain evidence="13">Kochi</strain>
    </source>
</reference>
<feature type="signal peptide" evidence="12">
    <location>
        <begin position="1"/>
        <end position="28"/>
    </location>
</feature>
<dbReference type="AlphaFoldDB" id="A0AAD3MBJ7"/>
<evidence type="ECO:0000313" key="14">
    <source>
        <dbReference type="Proteomes" id="UP001279410"/>
    </source>
</evidence>
<protein>
    <submittedName>
        <fullName evidence="13">Receptor activity-modifying protein 1-like protein</fullName>
    </submittedName>
</protein>
<dbReference type="PANTHER" id="PTHR14076:SF7">
    <property type="entry name" value="RECEPTOR ACTIVITY-MODIFYING PROTEIN 1-LIKE"/>
    <property type="match status" value="1"/>
</dbReference>
<keyword evidence="14" id="KW-1185">Reference proteome</keyword>
<dbReference type="GO" id="GO:0006816">
    <property type="term" value="P:calcium ion transport"/>
    <property type="evidence" value="ECO:0007669"/>
    <property type="project" value="TreeGrafter"/>
</dbReference>
<evidence type="ECO:0000256" key="5">
    <source>
        <dbReference type="ARBA" id="ARBA00022692"/>
    </source>
</evidence>
<dbReference type="InterPro" id="IPR006985">
    <property type="entry name" value="RAMP"/>
</dbReference>
<dbReference type="PANTHER" id="PTHR14076">
    <property type="entry name" value="RECEPTOR ACTIVITY MODIFYING PROTEIN RAMP"/>
    <property type="match status" value="1"/>
</dbReference>
<keyword evidence="8 11" id="KW-0472">Membrane</keyword>
<dbReference type="GO" id="GO:0005886">
    <property type="term" value="C:plasma membrane"/>
    <property type="evidence" value="ECO:0007669"/>
    <property type="project" value="UniProtKB-SubCell"/>
</dbReference>
<evidence type="ECO:0000313" key="13">
    <source>
        <dbReference type="EMBL" id="GLD51537.1"/>
    </source>
</evidence>
<proteinExistence type="inferred from homology"/>
<evidence type="ECO:0000256" key="9">
    <source>
        <dbReference type="ARBA" id="ARBA00023157"/>
    </source>
</evidence>
<evidence type="ECO:0000256" key="8">
    <source>
        <dbReference type="ARBA" id="ARBA00023136"/>
    </source>
</evidence>
<comment type="subcellular location">
    <subcellularLocation>
        <location evidence="1">Cell membrane</location>
        <topology evidence="1">Single-pass type I membrane protein</topology>
    </subcellularLocation>
</comment>
<dbReference type="InterPro" id="IPR038126">
    <property type="entry name" value="RAMP_sf"/>
</dbReference>
<evidence type="ECO:0000256" key="12">
    <source>
        <dbReference type="SAM" id="SignalP"/>
    </source>
</evidence>
<organism evidence="13 14">
    <name type="scientific">Lates japonicus</name>
    <name type="common">Japanese lates</name>
    <dbReference type="NCBI Taxonomy" id="270547"/>
    <lineage>
        <taxon>Eukaryota</taxon>
        <taxon>Metazoa</taxon>
        <taxon>Chordata</taxon>
        <taxon>Craniata</taxon>
        <taxon>Vertebrata</taxon>
        <taxon>Euteleostomi</taxon>
        <taxon>Actinopterygii</taxon>
        <taxon>Neopterygii</taxon>
        <taxon>Teleostei</taxon>
        <taxon>Neoteleostei</taxon>
        <taxon>Acanthomorphata</taxon>
        <taxon>Carangaria</taxon>
        <taxon>Carangaria incertae sedis</taxon>
        <taxon>Centropomidae</taxon>
        <taxon>Lates</taxon>
    </lineage>
</organism>
<accession>A0AAD3MBJ7</accession>
<keyword evidence="9" id="KW-1015">Disulfide bond</keyword>
<evidence type="ECO:0000256" key="10">
    <source>
        <dbReference type="ARBA" id="ARBA00023170"/>
    </source>
</evidence>
<dbReference type="GO" id="GO:0015026">
    <property type="term" value="F:coreceptor activity"/>
    <property type="evidence" value="ECO:0007669"/>
    <property type="project" value="InterPro"/>
</dbReference>
<dbReference type="GO" id="GO:0007186">
    <property type="term" value="P:G protein-coupled receptor signaling pathway"/>
    <property type="evidence" value="ECO:0007669"/>
    <property type="project" value="TreeGrafter"/>
</dbReference>
<dbReference type="Gene3D" id="1.10.150.510">
    <property type="entry name" value="Receptor activity modifying family"/>
    <property type="match status" value="1"/>
</dbReference>
<dbReference type="GO" id="GO:0009986">
    <property type="term" value="C:cell surface"/>
    <property type="evidence" value="ECO:0007669"/>
    <property type="project" value="TreeGrafter"/>
</dbReference>
<feature type="transmembrane region" description="Helical" evidence="11">
    <location>
        <begin position="118"/>
        <end position="140"/>
    </location>
</feature>
<keyword evidence="7 11" id="KW-1133">Transmembrane helix</keyword>
<keyword evidence="6 12" id="KW-0732">Signal</keyword>
<evidence type="ECO:0000256" key="11">
    <source>
        <dbReference type="SAM" id="Phobius"/>
    </source>
</evidence>
<sequence length="155" mass="17331">GKITATKKAEMLLTACLLAPAFIWTGMAAEFVVRPCDQHMFHSNVDNCLSEFNNSIETSGYQDSCPWPTVKCIYNKLKICVDDWAKVSWCWGSPVDKVFLEVHQTYFSLCGQVHDPPLTTLIMLITPVTIATLFLPLLCINLTTWNTEMPGTLGL</sequence>
<keyword evidence="5 11" id="KW-0812">Transmembrane</keyword>
<evidence type="ECO:0000256" key="7">
    <source>
        <dbReference type="ARBA" id="ARBA00022989"/>
    </source>
</evidence>
<feature type="chain" id="PRO_5041960307" evidence="12">
    <location>
        <begin position="29"/>
        <end position="155"/>
    </location>
</feature>
<dbReference type="Pfam" id="PF04901">
    <property type="entry name" value="RAMP"/>
    <property type="match status" value="1"/>
</dbReference>
<dbReference type="EMBL" id="BRZM01000011">
    <property type="protein sequence ID" value="GLD51537.1"/>
    <property type="molecule type" value="Genomic_DNA"/>
</dbReference>
<evidence type="ECO:0000256" key="3">
    <source>
        <dbReference type="ARBA" id="ARBA00022448"/>
    </source>
</evidence>
<dbReference type="GO" id="GO:0006886">
    <property type="term" value="P:intracellular protein transport"/>
    <property type="evidence" value="ECO:0007669"/>
    <property type="project" value="InterPro"/>
</dbReference>
<dbReference type="GO" id="GO:0031623">
    <property type="term" value="P:receptor internalization"/>
    <property type="evidence" value="ECO:0007669"/>
    <property type="project" value="TreeGrafter"/>
</dbReference>
<evidence type="ECO:0000256" key="6">
    <source>
        <dbReference type="ARBA" id="ARBA00022729"/>
    </source>
</evidence>
<keyword evidence="4" id="KW-1003">Cell membrane</keyword>
<keyword evidence="10 13" id="KW-0675">Receptor</keyword>
<dbReference type="GO" id="GO:0043235">
    <property type="term" value="C:receptor complex"/>
    <property type="evidence" value="ECO:0007669"/>
    <property type="project" value="TreeGrafter"/>
</dbReference>
<evidence type="ECO:0000256" key="4">
    <source>
        <dbReference type="ARBA" id="ARBA00022475"/>
    </source>
</evidence>